<name>A0ABP3E8I9_9ACTN</name>
<dbReference type="RefSeq" id="WP_344650614.1">
    <property type="nucleotide sequence ID" value="NZ_BAAAGX010000016.1"/>
</dbReference>
<evidence type="ECO:0000313" key="1">
    <source>
        <dbReference type="EMBL" id="GAA0252809.1"/>
    </source>
</evidence>
<dbReference type="Proteomes" id="UP001500967">
    <property type="component" value="Unassembled WGS sequence"/>
</dbReference>
<proteinExistence type="predicted"/>
<organism evidence="1 2">
    <name type="scientific">Cryptosporangium japonicum</name>
    <dbReference type="NCBI Taxonomy" id="80872"/>
    <lineage>
        <taxon>Bacteria</taxon>
        <taxon>Bacillati</taxon>
        <taxon>Actinomycetota</taxon>
        <taxon>Actinomycetes</taxon>
        <taxon>Cryptosporangiales</taxon>
        <taxon>Cryptosporangiaceae</taxon>
        <taxon>Cryptosporangium</taxon>
    </lineage>
</organism>
<protein>
    <recommendedName>
        <fullName evidence="3">CHAD domain-containing protein</fullName>
    </recommendedName>
</protein>
<gene>
    <name evidence="1" type="ORF">GCM10009539_42480</name>
</gene>
<reference evidence="2" key="1">
    <citation type="journal article" date="2019" name="Int. J. Syst. Evol. Microbiol.">
        <title>The Global Catalogue of Microorganisms (GCM) 10K type strain sequencing project: providing services to taxonomists for standard genome sequencing and annotation.</title>
        <authorList>
            <consortium name="The Broad Institute Genomics Platform"/>
            <consortium name="The Broad Institute Genome Sequencing Center for Infectious Disease"/>
            <person name="Wu L."/>
            <person name="Ma J."/>
        </authorList>
    </citation>
    <scope>NUCLEOTIDE SEQUENCE [LARGE SCALE GENOMIC DNA]</scope>
    <source>
        <strain evidence="2">JCM 10425</strain>
    </source>
</reference>
<dbReference type="EMBL" id="BAAAGX010000016">
    <property type="protein sequence ID" value="GAA0252809.1"/>
    <property type="molecule type" value="Genomic_DNA"/>
</dbReference>
<comment type="caution">
    <text evidence="1">The sequence shown here is derived from an EMBL/GenBank/DDBJ whole genome shotgun (WGS) entry which is preliminary data.</text>
</comment>
<accession>A0ABP3E8I9</accession>
<sequence>MFTTTNRAAITRLLTELADERGRLAGALLAMDGSDGGLAYLRAASLDGVTREFWERLRQRIDVLWAGFAAFGAALDAARPPGDRWNRAQLTSLSARLLGPLTGPDVPDQVRGVPVARVGEWLEQECRQVRAELTDVSERLATVHALRLLEAALDDASRAAGAGEAAIAAALRDLRERAGADPLGIDLHAAAATSLIATTEATVERLRGLATRRAGYPARRAALAESLTRLASDENAVRDADARALARIHDPRLPPEVVVSAGLRRRLDTFARLDVTALDEALPALEEAVGAALNAVAQRREFADGLLARREELRGRLESYRAKAVGSGVAEQPAVVAAYETARSLLWTAPCDLAASTRAVVAYQRSLAGGGGAG</sequence>
<evidence type="ECO:0000313" key="2">
    <source>
        <dbReference type="Proteomes" id="UP001500967"/>
    </source>
</evidence>
<keyword evidence="2" id="KW-1185">Reference proteome</keyword>
<evidence type="ECO:0008006" key="3">
    <source>
        <dbReference type="Google" id="ProtNLM"/>
    </source>
</evidence>